<dbReference type="SUPFAM" id="SSF52540">
    <property type="entry name" value="P-loop containing nucleoside triphosphate hydrolases"/>
    <property type="match status" value="1"/>
</dbReference>
<keyword evidence="1" id="KW-0378">Hydrolase</keyword>
<evidence type="ECO:0000259" key="2">
    <source>
        <dbReference type="PROSITE" id="PS51194"/>
    </source>
</evidence>
<dbReference type="CDD" id="cd18793">
    <property type="entry name" value="SF2_C_SNF"/>
    <property type="match status" value="1"/>
</dbReference>
<dbReference type="PANTHER" id="PTHR10799">
    <property type="entry name" value="SNF2/RAD54 HELICASE FAMILY"/>
    <property type="match status" value="1"/>
</dbReference>
<keyword evidence="3" id="KW-0547">Nucleotide-binding</keyword>
<dbReference type="EMBL" id="BLLF01006822">
    <property type="protein sequence ID" value="GFH32575.1"/>
    <property type="molecule type" value="Genomic_DNA"/>
</dbReference>
<keyword evidence="3" id="KW-0347">Helicase</keyword>
<evidence type="ECO:0000256" key="1">
    <source>
        <dbReference type="ARBA" id="ARBA00022801"/>
    </source>
</evidence>
<dbReference type="InterPro" id="IPR027417">
    <property type="entry name" value="P-loop_NTPase"/>
</dbReference>
<protein>
    <submittedName>
        <fullName evidence="3">Helicase C-terminal domain-containing protein</fullName>
    </submittedName>
</protein>
<keyword evidence="3" id="KW-0067">ATP-binding</keyword>
<name>A0A6A0AJA4_HAELA</name>
<accession>A0A6A0AJA4</accession>
<feature type="non-terminal residue" evidence="3">
    <location>
        <position position="222"/>
    </location>
</feature>
<dbReference type="PROSITE" id="PS51194">
    <property type="entry name" value="HELICASE_CTER"/>
    <property type="match status" value="1"/>
</dbReference>
<sequence length="222" mass="25171">DEDESEGQAAEQGTEPVVAKLGSQRINNLFTHLRKIALHPLLVRHRYTDAMLEDMVSLATRHGLFGGQCTVERVGKEMNGWSDFQLHNFAESYRGVLGHYALEAECLMTSGKLKELTRLLPPMKAKGSRVLLFSQWTQMLDIMEWFMRQQGYTYVRLDGSTQVEERLSIVDRFNDPANQVFVFLLSTRAGGQGLNLTGADTVVLHDVDFNPQVDRQAEDRCH</sequence>
<dbReference type="InterPro" id="IPR001650">
    <property type="entry name" value="Helicase_C-like"/>
</dbReference>
<dbReference type="Gene3D" id="3.40.50.300">
    <property type="entry name" value="P-loop containing nucleotide triphosphate hydrolases"/>
    <property type="match status" value="1"/>
</dbReference>
<feature type="domain" description="Helicase C-terminal" evidence="2">
    <location>
        <begin position="115"/>
        <end position="222"/>
    </location>
</feature>
<evidence type="ECO:0000313" key="4">
    <source>
        <dbReference type="Proteomes" id="UP000485058"/>
    </source>
</evidence>
<dbReference type="SMART" id="SM00490">
    <property type="entry name" value="HELICc"/>
    <property type="match status" value="1"/>
</dbReference>
<keyword evidence="4" id="KW-1185">Reference proteome</keyword>
<dbReference type="GO" id="GO:0004386">
    <property type="term" value="F:helicase activity"/>
    <property type="evidence" value="ECO:0007669"/>
    <property type="project" value="UniProtKB-KW"/>
</dbReference>
<organism evidence="3 4">
    <name type="scientific">Haematococcus lacustris</name>
    <name type="common">Green alga</name>
    <name type="synonym">Haematococcus pluvialis</name>
    <dbReference type="NCBI Taxonomy" id="44745"/>
    <lineage>
        <taxon>Eukaryota</taxon>
        <taxon>Viridiplantae</taxon>
        <taxon>Chlorophyta</taxon>
        <taxon>core chlorophytes</taxon>
        <taxon>Chlorophyceae</taxon>
        <taxon>CS clade</taxon>
        <taxon>Chlamydomonadales</taxon>
        <taxon>Haematococcaceae</taxon>
        <taxon>Haematococcus</taxon>
    </lineage>
</organism>
<dbReference type="Proteomes" id="UP000485058">
    <property type="component" value="Unassembled WGS sequence"/>
</dbReference>
<dbReference type="Pfam" id="PF00271">
    <property type="entry name" value="Helicase_C"/>
    <property type="match status" value="1"/>
</dbReference>
<feature type="non-terminal residue" evidence="3">
    <location>
        <position position="1"/>
    </location>
</feature>
<dbReference type="AlphaFoldDB" id="A0A6A0AJA4"/>
<evidence type="ECO:0000313" key="3">
    <source>
        <dbReference type="EMBL" id="GFH32575.1"/>
    </source>
</evidence>
<proteinExistence type="predicted"/>
<gene>
    <name evidence="3" type="ORF">HaLaN_31816</name>
</gene>
<dbReference type="GO" id="GO:0016787">
    <property type="term" value="F:hydrolase activity"/>
    <property type="evidence" value="ECO:0007669"/>
    <property type="project" value="UniProtKB-KW"/>
</dbReference>
<reference evidence="3 4" key="1">
    <citation type="submission" date="2020-02" db="EMBL/GenBank/DDBJ databases">
        <title>Draft genome sequence of Haematococcus lacustris strain NIES-144.</title>
        <authorList>
            <person name="Morimoto D."/>
            <person name="Nakagawa S."/>
            <person name="Yoshida T."/>
            <person name="Sawayama S."/>
        </authorList>
    </citation>
    <scope>NUCLEOTIDE SEQUENCE [LARGE SCALE GENOMIC DNA]</scope>
    <source>
        <strain evidence="3 4">NIES-144</strain>
    </source>
</reference>
<comment type="caution">
    <text evidence="3">The sequence shown here is derived from an EMBL/GenBank/DDBJ whole genome shotgun (WGS) entry which is preliminary data.</text>
</comment>
<dbReference type="InterPro" id="IPR049730">
    <property type="entry name" value="SNF2/RAD54-like_C"/>
</dbReference>